<comment type="caution">
    <text evidence="1">The sequence shown here is derived from an EMBL/GenBank/DDBJ whole genome shotgun (WGS) entry which is preliminary data.</text>
</comment>
<name>A0A9R1VVG1_LACSA</name>
<dbReference type="PANTHER" id="PTHR22874">
    <property type="entry name" value="ACTIVATING MOLECULE IN BECN1-REGULATED AUTOPHAGY PROTEIN 1"/>
    <property type="match status" value="1"/>
</dbReference>
<protein>
    <submittedName>
        <fullName evidence="1">Uncharacterized protein</fullName>
    </submittedName>
</protein>
<dbReference type="PANTHER" id="PTHR22874:SF15">
    <property type="entry name" value="TRANSCRIPTION FACTOR WD40-LIKE FAMILY"/>
    <property type="match status" value="1"/>
</dbReference>
<dbReference type="AlphaFoldDB" id="A0A9R1VVG1"/>
<dbReference type="Gene3D" id="6.10.140.1240">
    <property type="match status" value="1"/>
</dbReference>
<dbReference type="EMBL" id="NBSK02000004">
    <property type="protein sequence ID" value="KAJ0212043.1"/>
    <property type="molecule type" value="Genomic_DNA"/>
</dbReference>
<accession>A0A9R1VVG1</accession>
<reference evidence="1 2" key="1">
    <citation type="journal article" date="2017" name="Nat. Commun.">
        <title>Genome assembly with in vitro proximity ligation data and whole-genome triplication in lettuce.</title>
        <authorList>
            <person name="Reyes-Chin-Wo S."/>
            <person name="Wang Z."/>
            <person name="Yang X."/>
            <person name="Kozik A."/>
            <person name="Arikit S."/>
            <person name="Song C."/>
            <person name="Xia L."/>
            <person name="Froenicke L."/>
            <person name="Lavelle D.O."/>
            <person name="Truco M.J."/>
            <person name="Xia R."/>
            <person name="Zhu S."/>
            <person name="Xu C."/>
            <person name="Xu H."/>
            <person name="Xu X."/>
            <person name="Cox K."/>
            <person name="Korf I."/>
            <person name="Meyers B.C."/>
            <person name="Michelmore R.W."/>
        </authorList>
    </citation>
    <scope>NUCLEOTIDE SEQUENCE [LARGE SCALE GENOMIC DNA]</scope>
    <source>
        <strain evidence="2">cv. Salinas</strain>
        <tissue evidence="1">Seedlings</tissue>
    </source>
</reference>
<dbReference type="Proteomes" id="UP000235145">
    <property type="component" value="Unassembled WGS sequence"/>
</dbReference>
<dbReference type="InterPro" id="IPR052596">
    <property type="entry name" value="AMBRA1_autophagy"/>
</dbReference>
<organism evidence="1 2">
    <name type="scientific">Lactuca sativa</name>
    <name type="common">Garden lettuce</name>
    <dbReference type="NCBI Taxonomy" id="4236"/>
    <lineage>
        <taxon>Eukaryota</taxon>
        <taxon>Viridiplantae</taxon>
        <taxon>Streptophyta</taxon>
        <taxon>Embryophyta</taxon>
        <taxon>Tracheophyta</taxon>
        <taxon>Spermatophyta</taxon>
        <taxon>Magnoliopsida</taxon>
        <taxon>eudicotyledons</taxon>
        <taxon>Gunneridae</taxon>
        <taxon>Pentapetalae</taxon>
        <taxon>asterids</taxon>
        <taxon>campanulids</taxon>
        <taxon>Asterales</taxon>
        <taxon>Asteraceae</taxon>
        <taxon>Cichorioideae</taxon>
        <taxon>Cichorieae</taxon>
        <taxon>Lactucinae</taxon>
        <taxon>Lactuca</taxon>
    </lineage>
</organism>
<keyword evidence="2" id="KW-1185">Reference proteome</keyword>
<sequence length="219" mass="24561">MDPHQKWMIECTFWIKSVSSSASVRSISALGWWKNMNSHSPSALRVTNANAFLACLSNLIPVLSTLFSFPSTINVIYTPNLIFLTFCVNYQNYGWWIELTDIYLVTYAGELSSSDEKKYKALKHATERQISQSVDVICCTCVDCGTKRVPGVYRVSDMELVSVLPSAEDEVNVACFHPLAGVGLFYGTKEGKLRILQHDGGHAPIHDHFFEARAVENWS</sequence>
<proteinExistence type="predicted"/>
<evidence type="ECO:0000313" key="2">
    <source>
        <dbReference type="Proteomes" id="UP000235145"/>
    </source>
</evidence>
<evidence type="ECO:0000313" key="1">
    <source>
        <dbReference type="EMBL" id="KAJ0212043.1"/>
    </source>
</evidence>
<gene>
    <name evidence="1" type="ORF">LSAT_V11C400160300</name>
</gene>